<evidence type="ECO:0000259" key="4">
    <source>
        <dbReference type="Pfam" id="PF00144"/>
    </source>
</evidence>
<proteinExistence type="predicted"/>
<dbReference type="Pfam" id="PF00144">
    <property type="entry name" value="Beta-lactamase"/>
    <property type="match status" value="1"/>
</dbReference>
<dbReference type="AlphaFoldDB" id="A0A852UY95"/>
<evidence type="ECO:0000256" key="1">
    <source>
        <dbReference type="SAM" id="MobiDB-lite"/>
    </source>
</evidence>
<feature type="transmembrane region" description="Helical" evidence="2">
    <location>
        <begin position="452"/>
        <end position="477"/>
    </location>
</feature>
<dbReference type="InterPro" id="IPR050491">
    <property type="entry name" value="AmpC-like"/>
</dbReference>
<reference evidence="5 6" key="1">
    <citation type="submission" date="2020-07" db="EMBL/GenBank/DDBJ databases">
        <title>Sequencing the genomes of 1000 actinobacteria strains.</title>
        <authorList>
            <person name="Klenk H.-P."/>
        </authorList>
    </citation>
    <scope>NUCLEOTIDE SEQUENCE [LARGE SCALE GENOMIC DNA]</scope>
    <source>
        <strain evidence="5 6">DSM 45763</strain>
    </source>
</reference>
<protein>
    <submittedName>
        <fullName evidence="5">CubicO group peptidase (Beta-lactamase class C family)</fullName>
    </submittedName>
</protein>
<dbReference type="InterPro" id="IPR012338">
    <property type="entry name" value="Beta-lactam/transpept-like"/>
</dbReference>
<dbReference type="Gene3D" id="3.40.710.10">
    <property type="entry name" value="DD-peptidase/beta-lactamase superfamily"/>
    <property type="match status" value="1"/>
</dbReference>
<dbReference type="RefSeq" id="WP_179821225.1">
    <property type="nucleotide sequence ID" value="NZ_JACCCO010000001.1"/>
</dbReference>
<sequence length="528" mass="56043">MRMRKAAAMAGLAGVLLALGTTTAHASAASPRPGDLSASTIDDYMRDYVERTGLPGAIVAVTKGDRVVHTAGYGHTADHETITKATPMPLASVSKSFTALAVLRLSDERKINLDAPVRTYLSEFAMADPRAAKITVRQLLQQTSGMSDMSFPELTLPAPDTLKDAVAMLRTAPLATEPGTAMAYHNPNYAVAARLAEVVAGVPFADYMNAAVFRPLGMTSTTTVNTTGELPGQGAGYIRAYGRVIERSHPKWFLNGAFGVVSTADDLAKWMIAQNGANSALPGKILKTAQTASGVAGSTYGMGWYTGKTPGGAPQLQHTGWLLTHNSAQTLLPASQYGIAVVTNTGMISGDDALLITNGLIDIIEGRPDAGAAPFTMTADPWLAGLSVLNLGLGALGVRRARRWVRRREGLAVWRPLVRLIPYATPIVLFFGLADLIGFAMHRAGTLEQITYVWLAPYVWAATAALAAAAVIVSRFVHLVRVRSLRVRSNGSFDLFSGRRGRGGSPDRGKRSPLVRKVIKGEPSSPQA</sequence>
<dbReference type="InterPro" id="IPR001466">
    <property type="entry name" value="Beta-lactam-related"/>
</dbReference>
<keyword evidence="3" id="KW-0732">Signal</keyword>
<keyword evidence="6" id="KW-1185">Reference proteome</keyword>
<feature type="chain" id="PRO_5033049028" evidence="3">
    <location>
        <begin position="27"/>
        <end position="528"/>
    </location>
</feature>
<evidence type="ECO:0000256" key="3">
    <source>
        <dbReference type="SAM" id="SignalP"/>
    </source>
</evidence>
<accession>A0A852UY95</accession>
<keyword evidence="2" id="KW-1133">Transmembrane helix</keyword>
<dbReference type="EMBL" id="JACCCO010000001">
    <property type="protein sequence ID" value="NYF40920.1"/>
    <property type="molecule type" value="Genomic_DNA"/>
</dbReference>
<dbReference type="PANTHER" id="PTHR46825:SF15">
    <property type="entry name" value="BETA-LACTAMASE-RELATED DOMAIN-CONTAINING PROTEIN"/>
    <property type="match status" value="1"/>
</dbReference>
<name>A0A852UY95_9ACTN</name>
<dbReference type="PANTHER" id="PTHR46825">
    <property type="entry name" value="D-ALANYL-D-ALANINE-CARBOXYPEPTIDASE/ENDOPEPTIDASE AMPH"/>
    <property type="match status" value="1"/>
</dbReference>
<organism evidence="5 6">
    <name type="scientific">Streptosporangium sandarakinum</name>
    <dbReference type="NCBI Taxonomy" id="1260955"/>
    <lineage>
        <taxon>Bacteria</taxon>
        <taxon>Bacillati</taxon>
        <taxon>Actinomycetota</taxon>
        <taxon>Actinomycetes</taxon>
        <taxon>Streptosporangiales</taxon>
        <taxon>Streptosporangiaceae</taxon>
        <taxon>Streptosporangium</taxon>
    </lineage>
</organism>
<keyword evidence="2" id="KW-0812">Transmembrane</keyword>
<feature type="region of interest" description="Disordered" evidence="1">
    <location>
        <begin position="498"/>
        <end position="528"/>
    </location>
</feature>
<feature type="transmembrane region" description="Helical" evidence="2">
    <location>
        <begin position="382"/>
        <end position="399"/>
    </location>
</feature>
<dbReference type="SUPFAM" id="SSF56601">
    <property type="entry name" value="beta-lactamase/transpeptidase-like"/>
    <property type="match status" value="1"/>
</dbReference>
<evidence type="ECO:0000256" key="2">
    <source>
        <dbReference type="SAM" id="Phobius"/>
    </source>
</evidence>
<evidence type="ECO:0000313" key="5">
    <source>
        <dbReference type="EMBL" id="NYF40920.1"/>
    </source>
</evidence>
<feature type="domain" description="Beta-lactamase-related" evidence="4">
    <location>
        <begin position="41"/>
        <end position="345"/>
    </location>
</feature>
<feature type="signal peptide" evidence="3">
    <location>
        <begin position="1"/>
        <end position="26"/>
    </location>
</feature>
<dbReference type="Proteomes" id="UP000576393">
    <property type="component" value="Unassembled WGS sequence"/>
</dbReference>
<evidence type="ECO:0000313" key="6">
    <source>
        <dbReference type="Proteomes" id="UP000576393"/>
    </source>
</evidence>
<comment type="caution">
    <text evidence="5">The sequence shown here is derived from an EMBL/GenBank/DDBJ whole genome shotgun (WGS) entry which is preliminary data.</text>
</comment>
<keyword evidence="2" id="KW-0472">Membrane</keyword>
<feature type="transmembrane region" description="Helical" evidence="2">
    <location>
        <begin position="420"/>
        <end position="440"/>
    </location>
</feature>
<gene>
    <name evidence="5" type="ORF">HDA43_003079</name>
</gene>